<dbReference type="Proteomes" id="UP001515500">
    <property type="component" value="Chromosome 5"/>
</dbReference>
<dbReference type="PANTHER" id="PTHR47830:SF1">
    <property type="entry name" value="OS11G0534100 PROTEIN"/>
    <property type="match status" value="1"/>
</dbReference>
<keyword evidence="5 6" id="KW-0472">Membrane</keyword>
<feature type="transmembrane region" description="Helical" evidence="6">
    <location>
        <begin position="153"/>
        <end position="174"/>
    </location>
</feature>
<keyword evidence="4 6" id="KW-1133">Transmembrane helix</keyword>
<dbReference type="GO" id="GO:0016020">
    <property type="term" value="C:membrane"/>
    <property type="evidence" value="ECO:0007669"/>
    <property type="project" value="UniProtKB-SubCell"/>
</dbReference>
<dbReference type="Pfam" id="PF04819">
    <property type="entry name" value="DUF716"/>
    <property type="match status" value="1"/>
</dbReference>
<evidence type="ECO:0000256" key="3">
    <source>
        <dbReference type="ARBA" id="ARBA00022692"/>
    </source>
</evidence>
<dbReference type="GeneID" id="120260408"/>
<evidence type="ECO:0000313" key="8">
    <source>
        <dbReference type="RefSeq" id="XP_039123817.1"/>
    </source>
</evidence>
<reference evidence="8" key="1">
    <citation type="submission" date="2025-08" db="UniProtKB">
        <authorList>
            <consortium name="RefSeq"/>
        </authorList>
    </citation>
    <scope>IDENTIFICATION</scope>
</reference>
<gene>
    <name evidence="8" type="primary">LOC120260408</name>
</gene>
<evidence type="ECO:0000256" key="5">
    <source>
        <dbReference type="ARBA" id="ARBA00023136"/>
    </source>
</evidence>
<proteinExistence type="inferred from homology"/>
<comment type="subcellular location">
    <subcellularLocation>
        <location evidence="1">Membrane</location>
        <topology evidence="1">Multi-pass membrane protein</topology>
    </subcellularLocation>
</comment>
<dbReference type="InterPro" id="IPR006904">
    <property type="entry name" value="DUF716"/>
</dbReference>
<dbReference type="RefSeq" id="XP_039123817.1">
    <property type="nucleotide sequence ID" value="XM_039267883.1"/>
</dbReference>
<name>A0AB40B9A5_DIOCR</name>
<feature type="transmembrane region" description="Helical" evidence="6">
    <location>
        <begin position="120"/>
        <end position="141"/>
    </location>
</feature>
<evidence type="ECO:0000256" key="1">
    <source>
        <dbReference type="ARBA" id="ARBA00004141"/>
    </source>
</evidence>
<feature type="transmembrane region" description="Helical" evidence="6">
    <location>
        <begin position="6"/>
        <end position="26"/>
    </location>
</feature>
<evidence type="ECO:0000256" key="4">
    <source>
        <dbReference type="ARBA" id="ARBA00022989"/>
    </source>
</evidence>
<evidence type="ECO:0000313" key="7">
    <source>
        <dbReference type="Proteomes" id="UP001515500"/>
    </source>
</evidence>
<feature type="transmembrane region" description="Helical" evidence="6">
    <location>
        <begin position="88"/>
        <end position="108"/>
    </location>
</feature>
<evidence type="ECO:0000256" key="6">
    <source>
        <dbReference type="SAM" id="Phobius"/>
    </source>
</evidence>
<protein>
    <submittedName>
        <fullName evidence="8">Uncharacterized protein LOC120260408</fullName>
    </submittedName>
</protein>
<sequence>MGAMLYDTIACFVLSVYGVYHMISAARSHLKPTSRGTSLSGDYSARPYYPFPLHSHRHHLLRHLPFYFGIVILSISIVHLSFSSSGAQHFFSLSSAAALLLLLILLPFAALSSASAPPDLIFLLASLAFALLSYSSFRFSSSFPPSDLQAKSYSISALISAASAVASLSLALFPKLFVSELSLAASIFLKGLWFFVSGLLLYIEAFIPEGCHSLIDLPDGPTRCDLDEFRVRATAILDLAFALNCVFVAVVVLALYAMAGRVFGGLGRRLNGGGSYEALPTSSSTATLSDMEPVQMKAIGKNSMQE</sequence>
<keyword evidence="3 6" id="KW-0812">Transmembrane</keyword>
<keyword evidence="7" id="KW-1185">Reference proteome</keyword>
<accession>A0AB40B9A5</accession>
<evidence type="ECO:0000256" key="2">
    <source>
        <dbReference type="ARBA" id="ARBA00006948"/>
    </source>
</evidence>
<feature type="transmembrane region" description="Helical" evidence="6">
    <location>
        <begin position="64"/>
        <end position="82"/>
    </location>
</feature>
<comment type="similarity">
    <text evidence="2">Belongs to the TMEM45 family.</text>
</comment>
<dbReference type="AlphaFoldDB" id="A0AB40B9A5"/>
<feature type="transmembrane region" description="Helical" evidence="6">
    <location>
        <begin position="181"/>
        <end position="203"/>
    </location>
</feature>
<organism evidence="7 8">
    <name type="scientific">Dioscorea cayennensis subsp. rotundata</name>
    <name type="common">White Guinea yam</name>
    <name type="synonym">Dioscorea rotundata</name>
    <dbReference type="NCBI Taxonomy" id="55577"/>
    <lineage>
        <taxon>Eukaryota</taxon>
        <taxon>Viridiplantae</taxon>
        <taxon>Streptophyta</taxon>
        <taxon>Embryophyta</taxon>
        <taxon>Tracheophyta</taxon>
        <taxon>Spermatophyta</taxon>
        <taxon>Magnoliopsida</taxon>
        <taxon>Liliopsida</taxon>
        <taxon>Dioscoreales</taxon>
        <taxon>Dioscoreaceae</taxon>
        <taxon>Dioscorea</taxon>
    </lineage>
</organism>
<dbReference type="PANTHER" id="PTHR47830">
    <property type="entry name" value="OS11G0534100 PROTEIN"/>
    <property type="match status" value="1"/>
</dbReference>
<feature type="transmembrane region" description="Helical" evidence="6">
    <location>
        <begin position="239"/>
        <end position="259"/>
    </location>
</feature>